<evidence type="ECO:0000313" key="8">
    <source>
        <dbReference type="EMBL" id="QPT40293.1"/>
    </source>
</evidence>
<evidence type="ECO:0000256" key="1">
    <source>
        <dbReference type="ARBA" id="ARBA00008348"/>
    </source>
</evidence>
<dbReference type="SMART" id="SM00363">
    <property type="entry name" value="S4"/>
    <property type="match status" value="1"/>
</dbReference>
<dbReference type="EMBL" id="UGSB01000001">
    <property type="protein sequence ID" value="SUA50622.1"/>
    <property type="molecule type" value="Genomic_DNA"/>
</dbReference>
<dbReference type="PANTHER" id="PTHR47683">
    <property type="entry name" value="PSEUDOURIDINE SYNTHASE FAMILY PROTEIN-RELATED"/>
    <property type="match status" value="1"/>
</dbReference>
<keyword evidence="2 4" id="KW-0694">RNA-binding</keyword>
<dbReference type="FunFam" id="3.10.290.10:FF:000003">
    <property type="entry name" value="Pseudouridine synthase"/>
    <property type="match status" value="1"/>
</dbReference>
<dbReference type="InterPro" id="IPR020094">
    <property type="entry name" value="TruA/RsuA/RluB/E/F_N"/>
</dbReference>
<feature type="region of interest" description="Disordered" evidence="6">
    <location>
        <begin position="1"/>
        <end position="165"/>
    </location>
</feature>
<dbReference type="InterPro" id="IPR006145">
    <property type="entry name" value="PsdUridine_synth_RsuA/RluA"/>
</dbReference>
<feature type="domain" description="RNA-binding S4" evidence="7">
    <location>
        <begin position="211"/>
        <end position="271"/>
    </location>
</feature>
<dbReference type="STRING" id="1122619.GCA_000373745_02011"/>
<dbReference type="Gene3D" id="3.30.70.580">
    <property type="entry name" value="Pseudouridine synthase I, catalytic domain, N-terminal subdomain"/>
    <property type="match status" value="1"/>
</dbReference>
<dbReference type="AlphaFoldDB" id="A0A378XCV5"/>
<dbReference type="CDD" id="cd00165">
    <property type="entry name" value="S4"/>
    <property type="match status" value="1"/>
</dbReference>
<reference evidence="8 11" key="2">
    <citation type="submission" date="2020-12" db="EMBL/GenBank/DDBJ databases">
        <title>FDA dAtabase for Regulatory Grade micrObial Sequences (FDA-ARGOS): Supporting development and validation of Infectious Disease Dx tests.</title>
        <authorList>
            <person name="Sproer C."/>
            <person name="Gronow S."/>
            <person name="Severitt S."/>
            <person name="Schroder I."/>
            <person name="Tallon L."/>
            <person name="Sadzewicz L."/>
            <person name="Zhao X."/>
            <person name="Boylan J."/>
            <person name="Ott S."/>
            <person name="Bowen H."/>
            <person name="Vavikolanu K."/>
            <person name="Mehta A."/>
            <person name="Aluvathingal J."/>
            <person name="Nadendla S."/>
            <person name="Lowell S."/>
            <person name="Myers T."/>
            <person name="Yan Y."/>
            <person name="Sichtig H."/>
        </authorList>
    </citation>
    <scope>NUCLEOTIDE SEQUENCE [LARGE SCALE GENOMIC DNA]</scope>
    <source>
        <strain evidence="8 11">FDAARGOS_872</strain>
    </source>
</reference>
<dbReference type="InterPro" id="IPR050343">
    <property type="entry name" value="RsuA_PseudoU_synthase"/>
</dbReference>
<reference evidence="9 10" key="1">
    <citation type="submission" date="2018-06" db="EMBL/GenBank/DDBJ databases">
        <authorList>
            <consortium name="Pathogen Informatics"/>
            <person name="Doyle S."/>
        </authorList>
    </citation>
    <scope>NUCLEOTIDE SEQUENCE [LARGE SCALE GENOMIC DNA]</scope>
    <source>
        <strain evidence="9 10">NCTC11997</strain>
    </source>
</reference>
<dbReference type="GO" id="GO:0003723">
    <property type="term" value="F:RNA binding"/>
    <property type="evidence" value="ECO:0007669"/>
    <property type="project" value="UniProtKB-KW"/>
</dbReference>
<dbReference type="GO" id="GO:0005829">
    <property type="term" value="C:cytosol"/>
    <property type="evidence" value="ECO:0007669"/>
    <property type="project" value="UniProtKB-ARBA"/>
</dbReference>
<feature type="compositionally biased region" description="Basic and acidic residues" evidence="6">
    <location>
        <begin position="456"/>
        <end position="465"/>
    </location>
</feature>
<dbReference type="CDD" id="cd02556">
    <property type="entry name" value="PseudoU_synth_RluB"/>
    <property type="match status" value="1"/>
</dbReference>
<sequence>MDNQVTKKASDDATDNRRGRKLRTPFRRRRADGVAAEGAANQQVTAKPSVGGESRTNSQRRARPQSDSGEQAAYSHAGGRRQGPKKAQKAQRGRGKAHAADVVDVVRSDDAHAPNHQADRSAAKTANRRPRPQGGKANNQQRKPRHQNQHQANRGRRGQSHSERQVPQFLDEEELDIALMQEAEFDLARFNMGVDGDQRVAKYLNNDQIRPKLHKVLADAGVGSRRDMEELIIAGRVSVNGEPAHVGQRVGQEDVVRVNGRMIKRPRADRPPRVILYHKPAGEIVTHSDPEGRPTVFSRLPNIKTGKWLSVGRLDLNTEGLLIFTTSGDFANRMMHPRYGFEREYAVRILGELDDDQRTQMLKGIELEDGPARFNTVDFIGGEGSNRWYQVTLFEGRNREVRRMFEHFGLTVSRLIRTRFGDVILPSHLKRGRSQELDADVVLGLMAEMGMPLPQAEERSHEGRRGGRQGQGRQGRDHQQPRQPVSNANAMPPGFEAGARSARGRAASAVSASAGAYQSRRGLTVTGSDAASARRQSRTVTVPQKAVRGAGRRGAGRAPERSHTPILNDDALDYAYKSRRNRDVKIEHKKRRQPLGIDE</sequence>
<dbReference type="Pfam" id="PF01479">
    <property type="entry name" value="S4"/>
    <property type="match status" value="1"/>
</dbReference>
<feature type="compositionally biased region" description="Low complexity" evidence="6">
    <location>
        <begin position="497"/>
        <end position="516"/>
    </location>
</feature>
<dbReference type="PROSITE" id="PS50889">
    <property type="entry name" value="S4"/>
    <property type="match status" value="1"/>
</dbReference>
<dbReference type="OrthoDB" id="9807213at2"/>
<dbReference type="PROSITE" id="PS01149">
    <property type="entry name" value="PSI_RSU"/>
    <property type="match status" value="1"/>
</dbReference>
<evidence type="ECO:0000313" key="10">
    <source>
        <dbReference type="Proteomes" id="UP000254603"/>
    </source>
</evidence>
<dbReference type="EMBL" id="CP065725">
    <property type="protein sequence ID" value="QPT40293.1"/>
    <property type="molecule type" value="Genomic_DNA"/>
</dbReference>
<dbReference type="Proteomes" id="UP000594903">
    <property type="component" value="Chromosome"/>
</dbReference>
<dbReference type="Gene3D" id="3.10.290.10">
    <property type="entry name" value="RNA-binding S4 domain"/>
    <property type="match status" value="1"/>
</dbReference>
<dbReference type="GO" id="GO:0120159">
    <property type="term" value="F:rRNA pseudouridine synthase activity"/>
    <property type="evidence" value="ECO:0007669"/>
    <property type="project" value="UniProtKB-ARBA"/>
</dbReference>
<gene>
    <name evidence="9" type="primary">rluB</name>
    <name evidence="8" type="ORF">I6G29_01270</name>
    <name evidence="9" type="ORF">NCTC11997_00295</name>
</gene>
<dbReference type="InterPro" id="IPR042092">
    <property type="entry name" value="PsdUridine_s_RsuA/RluB/E/F_cat"/>
</dbReference>
<protein>
    <recommendedName>
        <fullName evidence="5">Pseudouridine synthase</fullName>
        <ecNumber evidence="5">5.4.99.-</ecNumber>
    </recommendedName>
</protein>
<dbReference type="SUPFAM" id="SSF55120">
    <property type="entry name" value="Pseudouridine synthase"/>
    <property type="match status" value="1"/>
</dbReference>
<keyword evidence="3 5" id="KW-0413">Isomerase</keyword>
<dbReference type="InterPro" id="IPR000748">
    <property type="entry name" value="PsdUridine_synth_RsuA/RluB/E/F"/>
</dbReference>
<dbReference type="NCBIfam" id="NF007976">
    <property type="entry name" value="PRK10700.1"/>
    <property type="match status" value="1"/>
</dbReference>
<dbReference type="FunFam" id="3.30.70.1560:FF:000001">
    <property type="entry name" value="Pseudouridine synthase"/>
    <property type="match status" value="1"/>
</dbReference>
<comment type="similarity">
    <text evidence="1 5">Belongs to the pseudouridine synthase RsuA family.</text>
</comment>
<dbReference type="GO" id="GO:0000455">
    <property type="term" value="P:enzyme-directed rRNA pseudouridine synthesis"/>
    <property type="evidence" value="ECO:0007669"/>
    <property type="project" value="UniProtKB-ARBA"/>
</dbReference>
<dbReference type="PANTHER" id="PTHR47683:SF3">
    <property type="entry name" value="RIBOSOMAL LARGE SUBUNIT PSEUDOURIDINE SYNTHASE B"/>
    <property type="match status" value="1"/>
</dbReference>
<dbReference type="InterPro" id="IPR020103">
    <property type="entry name" value="PsdUridine_synth_cat_dom_sf"/>
</dbReference>
<feature type="compositionally biased region" description="Basic residues" evidence="6">
    <location>
        <begin position="18"/>
        <end position="30"/>
    </location>
</feature>
<dbReference type="Gene3D" id="3.30.70.1560">
    <property type="entry name" value="Alpha-L RNA-binding motif"/>
    <property type="match status" value="1"/>
</dbReference>
<feature type="compositionally biased region" description="Basic and acidic residues" evidence="6">
    <location>
        <begin position="8"/>
        <end position="17"/>
    </location>
</feature>
<dbReference type="Proteomes" id="UP000254603">
    <property type="component" value="Unassembled WGS sequence"/>
</dbReference>
<dbReference type="InterPro" id="IPR018496">
    <property type="entry name" value="PsdUridine_synth_RsuA/RluB_CS"/>
</dbReference>
<dbReference type="RefSeq" id="WP_018575192.1">
    <property type="nucleotide sequence ID" value="NZ_CP065725.1"/>
</dbReference>
<evidence type="ECO:0000313" key="9">
    <source>
        <dbReference type="EMBL" id="SUA50622.1"/>
    </source>
</evidence>
<organism evidence="9 10">
    <name type="scientific">Oligella ureolytica</name>
    <dbReference type="NCBI Taxonomy" id="90244"/>
    <lineage>
        <taxon>Bacteria</taxon>
        <taxon>Pseudomonadati</taxon>
        <taxon>Pseudomonadota</taxon>
        <taxon>Betaproteobacteria</taxon>
        <taxon>Burkholderiales</taxon>
        <taxon>Alcaligenaceae</taxon>
        <taxon>Oligella</taxon>
    </lineage>
</organism>
<evidence type="ECO:0000256" key="6">
    <source>
        <dbReference type="SAM" id="MobiDB-lite"/>
    </source>
</evidence>
<keyword evidence="11" id="KW-1185">Reference proteome</keyword>
<evidence type="ECO:0000256" key="5">
    <source>
        <dbReference type="RuleBase" id="RU003887"/>
    </source>
</evidence>
<dbReference type="NCBIfam" id="TIGR00093">
    <property type="entry name" value="pseudouridine synthase"/>
    <property type="match status" value="1"/>
</dbReference>
<evidence type="ECO:0000256" key="3">
    <source>
        <dbReference type="ARBA" id="ARBA00023235"/>
    </source>
</evidence>
<dbReference type="InterPro" id="IPR036986">
    <property type="entry name" value="S4_RNA-bd_sf"/>
</dbReference>
<evidence type="ECO:0000256" key="4">
    <source>
        <dbReference type="PROSITE-ProRule" id="PRU00182"/>
    </source>
</evidence>
<feature type="compositionally biased region" description="Basic residues" evidence="6">
    <location>
        <begin position="78"/>
        <end position="97"/>
    </location>
</feature>
<dbReference type="Pfam" id="PF00849">
    <property type="entry name" value="PseudoU_synth_2"/>
    <property type="match status" value="1"/>
</dbReference>
<accession>A0A378XCV5</accession>
<name>A0A378XCV5_9BURK</name>
<evidence type="ECO:0000259" key="7">
    <source>
        <dbReference type="SMART" id="SM00363"/>
    </source>
</evidence>
<feature type="region of interest" description="Disordered" evidence="6">
    <location>
        <begin position="454"/>
        <end position="599"/>
    </location>
</feature>
<dbReference type="InterPro" id="IPR002942">
    <property type="entry name" value="S4_RNA-bd"/>
</dbReference>
<evidence type="ECO:0000256" key="2">
    <source>
        <dbReference type="ARBA" id="ARBA00022884"/>
    </source>
</evidence>
<feature type="compositionally biased region" description="Basic and acidic residues" evidence="6">
    <location>
        <begin position="98"/>
        <end position="122"/>
    </location>
</feature>
<feature type="compositionally biased region" description="Basic residues" evidence="6">
    <location>
        <begin position="142"/>
        <end position="159"/>
    </location>
</feature>
<proteinExistence type="inferred from homology"/>
<dbReference type="SUPFAM" id="SSF55174">
    <property type="entry name" value="Alpha-L RNA-binding motif"/>
    <property type="match status" value="1"/>
</dbReference>
<evidence type="ECO:0000313" key="11">
    <source>
        <dbReference type="Proteomes" id="UP000594903"/>
    </source>
</evidence>
<dbReference type="EC" id="5.4.99.-" evidence="5"/>